<evidence type="ECO:0000256" key="9">
    <source>
        <dbReference type="ARBA" id="ARBA00037847"/>
    </source>
</evidence>
<accession>Q4H3H4</accession>
<keyword evidence="6" id="KW-0735">Signal-anchor</keyword>
<evidence type="ECO:0000256" key="3">
    <source>
        <dbReference type="ARBA" id="ARBA00022676"/>
    </source>
</evidence>
<evidence type="ECO:0000256" key="8">
    <source>
        <dbReference type="ARBA" id="ARBA00023136"/>
    </source>
</evidence>
<dbReference type="GO" id="GO:0033829">
    <property type="term" value="F:O-fucosylpeptide 3-beta-N-acetylglucosaminyltransferase activity"/>
    <property type="evidence" value="ECO:0000318"/>
    <property type="project" value="GO_Central"/>
</dbReference>
<keyword evidence="14" id="KW-1185">Reference proteome</keyword>
<dbReference type="OrthoDB" id="8959630at2759"/>
<dbReference type="GeneID" id="778622"/>
<dbReference type="GO" id="GO:0016020">
    <property type="term" value="C:membrane"/>
    <property type="evidence" value="ECO:0007669"/>
    <property type="project" value="UniProtKB-SubCell"/>
</dbReference>
<dbReference type="GO" id="GO:0008593">
    <property type="term" value="P:regulation of Notch signaling pathway"/>
    <property type="evidence" value="ECO:0000318"/>
    <property type="project" value="GO_Central"/>
</dbReference>
<evidence type="ECO:0000313" key="14">
    <source>
        <dbReference type="Proteomes" id="UP000008144"/>
    </source>
</evidence>
<dbReference type="Gene3D" id="3.90.550.50">
    <property type="match status" value="1"/>
</dbReference>
<keyword evidence="4" id="KW-0808">Transferase</keyword>
<comment type="similarity">
    <text evidence="2">Belongs to the glycosyltransferase 31 family.</text>
</comment>
<reference evidence="12" key="2">
    <citation type="journal article" date="2003" name="Dev. Genes Evol.">
        <title>Genomewide surveys of developmentally relevant genes in Ciona intestinalis.</title>
        <authorList>
            <person name="Satou Y."/>
            <person name="Satoh N."/>
        </authorList>
    </citation>
    <scope>NUCLEOTIDE SEQUENCE</scope>
</reference>
<dbReference type="STRING" id="7719.ENSCINP00000018757"/>
<evidence type="ECO:0000313" key="13">
    <source>
        <dbReference type="Ensembl" id="ENSCINP00000018757.3"/>
    </source>
</evidence>
<comment type="subcellular location">
    <subcellularLocation>
        <location evidence="9">Endomembrane system</location>
        <topology evidence="9">Single-pass membrane protein</topology>
    </subcellularLocation>
    <subcellularLocation>
        <location evidence="1">Membrane</location>
        <topology evidence="1">Single-pass type II membrane protein</topology>
    </subcellularLocation>
</comment>
<evidence type="ECO:0000256" key="2">
    <source>
        <dbReference type="ARBA" id="ARBA00008661"/>
    </source>
</evidence>
<dbReference type="GeneTree" id="ENSGT00940000164195"/>
<dbReference type="KEGG" id="cin:778622"/>
<dbReference type="GO" id="GO:0012505">
    <property type="term" value="C:endomembrane system"/>
    <property type="evidence" value="ECO:0007669"/>
    <property type="project" value="UniProtKB-SubCell"/>
</dbReference>
<accession>F6W1L8</accession>
<evidence type="ECO:0000256" key="6">
    <source>
        <dbReference type="ARBA" id="ARBA00022968"/>
    </source>
</evidence>
<reference evidence="12" key="4">
    <citation type="submission" date="2005-04" db="EMBL/GenBank/DDBJ databases">
        <title>Expressed genes in Ciona intestinalis.</title>
        <authorList>
            <person name="Satou Y."/>
        </authorList>
    </citation>
    <scope>NUCLEOTIDE SEQUENCE</scope>
</reference>
<reference evidence="14" key="1">
    <citation type="journal article" date="2002" name="Science">
        <title>The draft genome of Ciona intestinalis: insights into chordate and vertebrate origins.</title>
        <authorList>
            <person name="Dehal P."/>
            <person name="Satou Y."/>
            <person name="Campbell R.K."/>
            <person name="Chapman J."/>
            <person name="Degnan B."/>
            <person name="De Tomaso A."/>
            <person name="Davidson B."/>
            <person name="Di Gregorio A."/>
            <person name="Gelpke M."/>
            <person name="Goodstein D.M."/>
            <person name="Harafuji N."/>
            <person name="Hastings K.E."/>
            <person name="Ho I."/>
            <person name="Hotta K."/>
            <person name="Huang W."/>
            <person name="Kawashima T."/>
            <person name="Lemaire P."/>
            <person name="Martinez D."/>
            <person name="Meinertzhagen I.A."/>
            <person name="Necula S."/>
            <person name="Nonaka M."/>
            <person name="Putnam N."/>
            <person name="Rash S."/>
            <person name="Saiga H."/>
            <person name="Satake M."/>
            <person name="Terry A."/>
            <person name="Yamada L."/>
            <person name="Wang H.G."/>
            <person name="Awazu S."/>
            <person name="Azumi K."/>
            <person name="Boore J."/>
            <person name="Branno M."/>
            <person name="Chin-Bow S."/>
            <person name="DeSantis R."/>
            <person name="Doyle S."/>
            <person name="Francino P."/>
            <person name="Keys D.N."/>
            <person name="Haga S."/>
            <person name="Hayashi H."/>
            <person name="Hino K."/>
            <person name="Imai K.S."/>
            <person name="Inaba K."/>
            <person name="Kano S."/>
            <person name="Kobayashi K."/>
            <person name="Kobayashi M."/>
            <person name="Lee B.I."/>
            <person name="Makabe K.W."/>
            <person name="Manohar C."/>
            <person name="Matassi G."/>
            <person name="Medina M."/>
            <person name="Mochizuki Y."/>
            <person name="Mount S."/>
            <person name="Morishita T."/>
            <person name="Miura S."/>
            <person name="Nakayama A."/>
            <person name="Nishizaka S."/>
            <person name="Nomoto H."/>
            <person name="Ohta F."/>
            <person name="Oishi K."/>
            <person name="Rigoutsos I."/>
            <person name="Sano M."/>
            <person name="Sasaki A."/>
            <person name="Sasakura Y."/>
            <person name="Shoguchi E."/>
            <person name="Shin-i T."/>
            <person name="Spagnuolo A."/>
            <person name="Stainier D."/>
            <person name="Suzuki M.M."/>
            <person name="Tassy O."/>
            <person name="Takatori N."/>
            <person name="Tokuoka M."/>
            <person name="Yagi K."/>
            <person name="Yoshizaki F."/>
            <person name="Wada S."/>
            <person name="Zhang C."/>
            <person name="Hyatt P.D."/>
            <person name="Larimer F."/>
            <person name="Detter C."/>
            <person name="Doggett N."/>
            <person name="Glavina T."/>
            <person name="Hawkins T."/>
            <person name="Richardson P."/>
            <person name="Lucas S."/>
            <person name="Kohara Y."/>
            <person name="Levine M."/>
            <person name="Satoh N."/>
            <person name="Rokhsar D.S."/>
        </authorList>
    </citation>
    <scope>NUCLEOTIDE SEQUENCE [LARGE SCALE GENOMIC DNA]</scope>
</reference>
<accession>A0A1W2VP17</accession>
<evidence type="ECO:0000256" key="10">
    <source>
        <dbReference type="SAM" id="Phobius"/>
    </source>
</evidence>
<gene>
    <name evidence="12" type="primary">Ci-Fringe 1</name>
    <name evidence="13" type="synonym">LOC778622</name>
</gene>
<reference evidence="13" key="5">
    <citation type="submission" date="2025-05" db="UniProtKB">
        <authorList>
            <consortium name="Ensembl"/>
        </authorList>
    </citation>
    <scope>IDENTIFICATION</scope>
</reference>
<keyword evidence="3" id="KW-0328">Glycosyltransferase</keyword>
<dbReference type="OMA" id="GSHFVDT"/>
<feature type="transmembrane region" description="Helical" evidence="10">
    <location>
        <begin position="37"/>
        <end position="58"/>
    </location>
</feature>
<dbReference type="Proteomes" id="UP000008144">
    <property type="component" value="Unassembled WGS sequence"/>
</dbReference>
<proteinExistence type="evidence at transcript level"/>
<feature type="domain" description="Fringe-like glycosyltransferase" evidence="11">
    <location>
        <begin position="112"/>
        <end position="359"/>
    </location>
</feature>
<name>Q4H3H4_CIOIN</name>
<keyword evidence="8 10" id="KW-0472">Membrane</keyword>
<dbReference type="RefSeq" id="NP_001071719.1">
    <property type="nucleotide sequence ID" value="NM_001078251.1"/>
</dbReference>
<dbReference type="CAZy" id="GT31">
    <property type="family name" value="Glycosyltransferase Family 31"/>
</dbReference>
<evidence type="ECO:0000313" key="12">
    <source>
        <dbReference type="EMBL" id="BAE06453.1"/>
    </source>
</evidence>
<dbReference type="AlphaFoldDB" id="Q4H3H4"/>
<dbReference type="PANTHER" id="PTHR10811">
    <property type="entry name" value="FRINGE-RELATED"/>
    <property type="match status" value="1"/>
</dbReference>
<evidence type="ECO:0000259" key="11">
    <source>
        <dbReference type="Pfam" id="PF02434"/>
    </source>
</evidence>
<keyword evidence="7 10" id="KW-1133">Transmembrane helix</keyword>
<reference evidence="12" key="3">
    <citation type="journal article" date="2004" name="Development">
        <title>Gene expression profiles of transcription factors and signaling molecules in the ascidian embryo: towards a comprehensive understanding of gene networks.</title>
        <authorList>
            <person name="Imai K.S."/>
            <person name="Hino K."/>
            <person name="Yagi K."/>
            <person name="Satoh N."/>
            <person name="Satou Y."/>
        </authorList>
    </citation>
    <scope>NUCLEOTIDE SEQUENCE</scope>
</reference>
<evidence type="ECO:0000256" key="1">
    <source>
        <dbReference type="ARBA" id="ARBA00004606"/>
    </source>
</evidence>
<dbReference type="EMBL" id="AB210448">
    <property type="protein sequence ID" value="BAE06453.1"/>
    <property type="molecule type" value="mRNA"/>
</dbReference>
<dbReference type="HOGENOM" id="CLU_056611_0_1_1"/>
<evidence type="ECO:0000256" key="5">
    <source>
        <dbReference type="ARBA" id="ARBA00022692"/>
    </source>
</evidence>
<protein>
    <submittedName>
        <fullName evidence="12">Fringe</fullName>
    </submittedName>
</protein>
<dbReference type="Ensembl" id="ENSCINT00000018757.3">
    <property type="protein sequence ID" value="ENSCINP00000018757.3"/>
    <property type="gene ID" value="ENSCING00000009226.3"/>
</dbReference>
<dbReference type="Pfam" id="PF02434">
    <property type="entry name" value="Fringe"/>
    <property type="match status" value="1"/>
</dbReference>
<dbReference type="InterPro" id="IPR003378">
    <property type="entry name" value="Fringe-like_glycosylTrfase"/>
</dbReference>
<evidence type="ECO:0000256" key="7">
    <source>
        <dbReference type="ARBA" id="ARBA00022989"/>
    </source>
</evidence>
<organism evidence="12">
    <name type="scientific">Ciona intestinalis</name>
    <name type="common">Transparent sea squirt</name>
    <name type="synonym">Ascidia intestinalis</name>
    <dbReference type="NCBI Taxonomy" id="7719"/>
    <lineage>
        <taxon>Eukaryota</taxon>
        <taxon>Metazoa</taxon>
        <taxon>Chordata</taxon>
        <taxon>Tunicata</taxon>
        <taxon>Ascidiacea</taxon>
        <taxon>Phlebobranchia</taxon>
        <taxon>Cionidae</taxon>
        <taxon>Ciona</taxon>
    </lineage>
</organism>
<evidence type="ECO:0000256" key="4">
    <source>
        <dbReference type="ARBA" id="ARBA00022679"/>
    </source>
</evidence>
<keyword evidence="5 10" id="KW-0812">Transmembrane</keyword>
<sequence>MLFYGTTSATTDYIICYYFCRAKQVSKKMKRNCISTIQTLLFWLFALLCLTLWVIYVISDMIQLRYKETERQRQPRINRKISAYYYGTDHYYEEYIDRNLKNQVVENKHENQTNLDDIFISVKTSGKFHKTRLNVIIDTWFRDANQQTYFFTDTDDDGLSKKTDGHMVNTMCNSSHIRRDLSCKLGAEYDFYIKSNKRWWCHFDDDNYVNVDQLVMLLRDYDHNMDFYIGKPSLNYPFTTTFKGEKVGFWFATGGAGVCISKALAQRMKPWCSNGGLYRTSEHLNAPDDCTLGFVVSNRLAVELTSSNLLHSHLETLGQLNPATLTEQVTLSYGLDNRNNIIQLQESSHNLPISKDPTRFRSLHCKRKPDTCSRVHRTKSG</sequence>